<dbReference type="InterPro" id="IPR011009">
    <property type="entry name" value="Kinase-like_dom_sf"/>
</dbReference>
<dbReference type="InterPro" id="IPR051678">
    <property type="entry name" value="AGP_Transferase"/>
</dbReference>
<keyword evidence="3" id="KW-1185">Reference proteome</keyword>
<dbReference type="SUPFAM" id="SSF56112">
    <property type="entry name" value="Protein kinase-like (PK-like)"/>
    <property type="match status" value="1"/>
</dbReference>
<dbReference type="InterPro" id="IPR002575">
    <property type="entry name" value="Aminoglycoside_PTrfase"/>
</dbReference>
<dbReference type="Gene3D" id="3.90.1200.10">
    <property type="match status" value="1"/>
</dbReference>
<dbReference type="PANTHER" id="PTHR21310:SF15">
    <property type="entry name" value="AMINOGLYCOSIDE PHOSPHOTRANSFERASE DOMAIN-CONTAINING PROTEIN"/>
    <property type="match status" value="1"/>
</dbReference>
<dbReference type="EMBL" id="JBHRZG010000006">
    <property type="protein sequence ID" value="MFC3832558.1"/>
    <property type="molecule type" value="Genomic_DNA"/>
</dbReference>
<accession>A0ABV7Z8C0</accession>
<proteinExistence type="predicted"/>
<protein>
    <submittedName>
        <fullName evidence="2">Phosphotransferase</fullName>
    </submittedName>
</protein>
<dbReference type="PANTHER" id="PTHR21310">
    <property type="entry name" value="AMINOGLYCOSIDE PHOSPHOTRANSFERASE-RELATED-RELATED"/>
    <property type="match status" value="1"/>
</dbReference>
<dbReference type="Pfam" id="PF01636">
    <property type="entry name" value="APH"/>
    <property type="match status" value="1"/>
</dbReference>
<dbReference type="Proteomes" id="UP001595803">
    <property type="component" value="Unassembled WGS sequence"/>
</dbReference>
<gene>
    <name evidence="2" type="ORF">ACFOSB_06775</name>
</gene>
<dbReference type="RefSeq" id="WP_322474070.1">
    <property type="nucleotide sequence ID" value="NZ_JBHRZG010000006.1"/>
</dbReference>
<organism evidence="2 3">
    <name type="scientific">Deinococcus rufus</name>
    <dbReference type="NCBI Taxonomy" id="2136097"/>
    <lineage>
        <taxon>Bacteria</taxon>
        <taxon>Thermotogati</taxon>
        <taxon>Deinococcota</taxon>
        <taxon>Deinococci</taxon>
        <taxon>Deinococcales</taxon>
        <taxon>Deinococcaceae</taxon>
        <taxon>Deinococcus</taxon>
    </lineage>
</organism>
<comment type="caution">
    <text evidence="2">The sequence shown here is derived from an EMBL/GenBank/DDBJ whole genome shotgun (WGS) entry which is preliminary data.</text>
</comment>
<sequence length="284" mass="30173">MTEDIPALIRAHLPGLAGLDITLLGEGTDHRVYEAGGWLLRVPRHGEAGAALEVEAGVLRWLAPQLPLPIPAYEVAGPEFAGYRTLSGTPGIGLQEPSPTLGTRLGTFLRALHDVDVGKAAALGVPPDDDPALSEWMAAARDDLDVAAGQHLVDPDVHRIIRPYLLEPPPRSPLPPRLIHGDFAAEHVLLDGSGDPCGVIDWSDMIVGDVAQDLGGLLHWGGPGLLEAALQTYGPVDHATRQRARVYATCRALGDLVFGEQTGRSAYVQAGQSALTRLFPDPPR</sequence>
<name>A0ABV7Z8C0_9DEIO</name>
<dbReference type="Gene3D" id="3.30.200.20">
    <property type="entry name" value="Phosphorylase Kinase, domain 1"/>
    <property type="match status" value="1"/>
</dbReference>
<evidence type="ECO:0000313" key="2">
    <source>
        <dbReference type="EMBL" id="MFC3832558.1"/>
    </source>
</evidence>
<reference evidence="3" key="1">
    <citation type="journal article" date="2019" name="Int. J. Syst. Evol. Microbiol.">
        <title>The Global Catalogue of Microorganisms (GCM) 10K type strain sequencing project: providing services to taxonomists for standard genome sequencing and annotation.</title>
        <authorList>
            <consortium name="The Broad Institute Genomics Platform"/>
            <consortium name="The Broad Institute Genome Sequencing Center for Infectious Disease"/>
            <person name="Wu L."/>
            <person name="Ma J."/>
        </authorList>
    </citation>
    <scope>NUCLEOTIDE SEQUENCE [LARGE SCALE GENOMIC DNA]</scope>
    <source>
        <strain evidence="3">CCTCC AB 2017081</strain>
    </source>
</reference>
<evidence type="ECO:0000313" key="3">
    <source>
        <dbReference type="Proteomes" id="UP001595803"/>
    </source>
</evidence>
<evidence type="ECO:0000259" key="1">
    <source>
        <dbReference type="Pfam" id="PF01636"/>
    </source>
</evidence>
<feature type="domain" description="Aminoglycoside phosphotransferase" evidence="1">
    <location>
        <begin position="20"/>
        <end position="244"/>
    </location>
</feature>